<dbReference type="Proteomes" id="UP000075304">
    <property type="component" value="Unassembled WGS sequence"/>
</dbReference>
<dbReference type="AlphaFoldDB" id="A0A150KF00"/>
<protein>
    <submittedName>
        <fullName evidence="1">Uncharacterized protein</fullName>
    </submittedName>
</protein>
<organism evidence="1 2">
    <name type="scientific">Heyndrickxia coagulans</name>
    <name type="common">Weizmannia coagulans</name>
    <dbReference type="NCBI Taxonomy" id="1398"/>
    <lineage>
        <taxon>Bacteria</taxon>
        <taxon>Bacillati</taxon>
        <taxon>Bacillota</taxon>
        <taxon>Bacilli</taxon>
        <taxon>Bacillales</taxon>
        <taxon>Bacillaceae</taxon>
        <taxon>Heyndrickxia</taxon>
    </lineage>
</organism>
<sequence length="38" mass="4185">MQPQRELSFNAEANFADGALKNAKISLGKYGRNKTFPA</sequence>
<evidence type="ECO:0000313" key="1">
    <source>
        <dbReference type="EMBL" id="KYC69480.1"/>
    </source>
</evidence>
<comment type="caution">
    <text evidence="1">The sequence shown here is derived from an EMBL/GenBank/DDBJ whole genome shotgun (WGS) entry which is preliminary data.</text>
</comment>
<dbReference type="EMBL" id="LQYI01000048">
    <property type="protein sequence ID" value="KYC69480.1"/>
    <property type="molecule type" value="Genomic_DNA"/>
</dbReference>
<evidence type="ECO:0000313" key="2">
    <source>
        <dbReference type="Proteomes" id="UP000075304"/>
    </source>
</evidence>
<name>A0A150KF00_HEYCO</name>
<accession>A0A150KF00</accession>
<gene>
    <name evidence="1" type="ORF">B4099_0698</name>
</gene>
<proteinExistence type="predicted"/>
<dbReference type="PATRIC" id="fig|1398.24.peg.2089"/>
<reference evidence="1 2" key="1">
    <citation type="submission" date="2016-01" db="EMBL/GenBank/DDBJ databases">
        <title>Genome Sequences of Twelve Sporeforming Bacillus Species Isolated from Foods.</title>
        <authorList>
            <person name="Berendsen E.M."/>
            <person name="Wells-Bennik M.H."/>
            <person name="Krawcyk A.O."/>
            <person name="De Jong A."/>
            <person name="Holsappel S."/>
            <person name="Eijlander R.T."/>
            <person name="Kuipers O.P."/>
        </authorList>
    </citation>
    <scope>NUCLEOTIDE SEQUENCE [LARGE SCALE GENOMIC DNA]</scope>
    <source>
        <strain evidence="1 2">B4099</strain>
    </source>
</reference>